<dbReference type="KEGG" id="ppnm:LV28_14545"/>
<evidence type="ECO:0000313" key="4">
    <source>
        <dbReference type="Proteomes" id="UP000361468"/>
    </source>
</evidence>
<dbReference type="RefSeq" id="WP_023598253.1">
    <property type="nucleotide sequence ID" value="NC_023018.2"/>
</dbReference>
<evidence type="ECO:0000313" key="1">
    <source>
        <dbReference type="EMBL" id="SUA78838.1"/>
    </source>
</evidence>
<dbReference type="EMBL" id="UGSG01000001">
    <property type="protein sequence ID" value="SUA78838.1"/>
    <property type="molecule type" value="Genomic_DNA"/>
</dbReference>
<protein>
    <submittedName>
        <fullName evidence="1">Uncharacterized protein</fullName>
    </submittedName>
</protein>
<sequence length="192" mass="21067">MNPAQNTGFSAIPFAVPDVRGAEGPVPGAGAFHEFVDDMAGVGHAPVGIAGSPGFTESELIEIAFGNLCRALKEEFHYAIKICKDLRWLRELLCARGEPPEAAALRLFDELKRLHETDVLHAFNILLRLPSYDYVPLDLHAVKAKTYEWSWISQFPNYLWVSMREAVSSAIEGSASNVIAQAMRHPGDHPGA</sequence>
<reference evidence="2 4" key="2">
    <citation type="submission" date="2019-08" db="EMBL/GenBank/DDBJ databases">
        <authorList>
            <person name="Peeters C."/>
        </authorList>
    </citation>
    <scope>NUCLEOTIDE SEQUENCE [LARGE SCALE GENOMIC DNA]</scope>
    <source>
        <strain evidence="2 4">LMG 31119</strain>
    </source>
</reference>
<gene>
    <name evidence="1" type="ORF">NCTC13160_02868</name>
    <name evidence="2" type="ORF">PPN31119_04291</name>
</gene>
<proteinExistence type="predicted"/>
<dbReference type="Proteomes" id="UP000254573">
    <property type="component" value="Unassembled WGS sequence"/>
</dbReference>
<dbReference type="KEGG" id="ppno:DA70_16125"/>
<organism evidence="1 3">
    <name type="scientific">Pandoraea pnomenusa</name>
    <dbReference type="NCBI Taxonomy" id="93220"/>
    <lineage>
        <taxon>Bacteria</taxon>
        <taxon>Pseudomonadati</taxon>
        <taxon>Pseudomonadota</taxon>
        <taxon>Betaproteobacteria</taxon>
        <taxon>Burkholderiales</taxon>
        <taxon>Burkholderiaceae</taxon>
        <taxon>Pandoraea</taxon>
    </lineage>
</organism>
<dbReference type="KEGG" id="prb:X636_10720"/>
<evidence type="ECO:0000313" key="3">
    <source>
        <dbReference type="Proteomes" id="UP000254573"/>
    </source>
</evidence>
<dbReference type="AlphaFoldDB" id="A0A378YPW0"/>
<dbReference type="GeneID" id="57196588"/>
<dbReference type="EMBL" id="CABPSO010000019">
    <property type="protein sequence ID" value="VVE72470.1"/>
    <property type="molecule type" value="Genomic_DNA"/>
</dbReference>
<keyword evidence="4" id="KW-1185">Reference proteome</keyword>
<dbReference type="Proteomes" id="UP000361468">
    <property type="component" value="Unassembled WGS sequence"/>
</dbReference>
<reference evidence="1 3" key="1">
    <citation type="submission" date="2018-06" db="EMBL/GenBank/DDBJ databases">
        <authorList>
            <consortium name="Pathogen Informatics"/>
            <person name="Doyle S."/>
        </authorList>
    </citation>
    <scope>NUCLEOTIDE SEQUENCE [LARGE SCALE GENOMIC DNA]</scope>
    <source>
        <strain evidence="1 3">NCTC13160</strain>
    </source>
</reference>
<name>A0A378YPW0_9BURK</name>
<accession>A0A378YPW0</accession>
<evidence type="ECO:0000313" key="2">
    <source>
        <dbReference type="EMBL" id="VVE72470.1"/>
    </source>
</evidence>